<organism evidence="8 9">
    <name type="scientific">Piscibacillus salipiscarius</name>
    <dbReference type="NCBI Taxonomy" id="299480"/>
    <lineage>
        <taxon>Bacteria</taxon>
        <taxon>Bacillati</taxon>
        <taxon>Bacillota</taxon>
        <taxon>Bacilli</taxon>
        <taxon>Bacillales</taxon>
        <taxon>Bacillaceae</taxon>
        <taxon>Piscibacillus</taxon>
    </lineage>
</organism>
<proteinExistence type="inferred from homology"/>
<evidence type="ECO:0000256" key="7">
    <source>
        <dbReference type="HAMAP-Rule" id="MF_00675"/>
    </source>
</evidence>
<evidence type="ECO:0000256" key="4">
    <source>
        <dbReference type="ARBA" id="ARBA00012546"/>
    </source>
</evidence>
<dbReference type="NCBIfam" id="NF002794">
    <property type="entry name" value="PRK02925.1"/>
    <property type="match status" value="1"/>
</dbReference>
<dbReference type="Proteomes" id="UP001597452">
    <property type="component" value="Unassembled WGS sequence"/>
</dbReference>
<dbReference type="Pfam" id="PF02614">
    <property type="entry name" value="UxaC"/>
    <property type="match status" value="1"/>
</dbReference>
<evidence type="ECO:0000256" key="6">
    <source>
        <dbReference type="ARBA" id="ARBA00023235"/>
    </source>
</evidence>
<dbReference type="PANTHER" id="PTHR30068:SF4">
    <property type="entry name" value="URONATE ISOMERASE"/>
    <property type="match status" value="1"/>
</dbReference>
<evidence type="ECO:0000256" key="5">
    <source>
        <dbReference type="ARBA" id="ARBA00020555"/>
    </source>
</evidence>
<dbReference type="EMBL" id="JBHUMZ010000021">
    <property type="protein sequence ID" value="MFD2639103.1"/>
    <property type="molecule type" value="Genomic_DNA"/>
</dbReference>
<dbReference type="GO" id="GO:0008880">
    <property type="term" value="F:glucuronate isomerase activity"/>
    <property type="evidence" value="ECO:0007669"/>
    <property type="project" value="UniProtKB-EC"/>
</dbReference>
<dbReference type="Gene3D" id="3.20.20.140">
    <property type="entry name" value="Metal-dependent hydrolases"/>
    <property type="match status" value="1"/>
</dbReference>
<keyword evidence="6 7" id="KW-0413">Isomerase</keyword>
<dbReference type="PANTHER" id="PTHR30068">
    <property type="entry name" value="URONATE ISOMERASE"/>
    <property type="match status" value="1"/>
</dbReference>
<evidence type="ECO:0000256" key="3">
    <source>
        <dbReference type="ARBA" id="ARBA00008397"/>
    </source>
</evidence>
<evidence type="ECO:0000313" key="8">
    <source>
        <dbReference type="EMBL" id="MFD2639103.1"/>
    </source>
</evidence>
<accession>A0ABW5QAT7</accession>
<comment type="similarity">
    <text evidence="3 7">Belongs to the metallo-dependent hydrolases superfamily. Uronate isomerase family.</text>
</comment>
<name>A0ABW5QAT7_9BACI</name>
<sequence length="464" mass="54134">MNTFIQDDFLLNNETAYELYHEYAKNLPIIDYHNHLVPDDILNDKNYQNLTEIWLSGDHYKWRAMRANGIDEYYITGDASDYEKFLAWAKTVPQTLGNPLYHWTHLELKRYFDIDQLLSEETAKDIWEEANAKLQSPKWSVRQLLKKDRVEFVGTTDDPVDSLSSHQALQGIEGLQVSPSFRPDTGLNIQQDGFMDWLKKLEDAVGYSINDYSQFIKALQERVDFFDELGCRSSDHGINEMFFAEATEQEVENIFKKRLNNEKLSDHEVEQYKTYTLIQLGKMYHEKGWIMQLHMGPKRNNNSRMFEQLGPDSGFDSINDTKLAKPLGSLMDSLERKQKLPKTVLYSLNPNDYPILASMAGNFQGDGIRGKIQFGTAWWFNDTIDGMENQMKTLANIGLISNFVGMLTDSRSFLSFSRHEYFRRILCRLFGSWVEQGLVPNDRQLLKQYIQNICYYNAKEYFSL</sequence>
<dbReference type="InterPro" id="IPR032466">
    <property type="entry name" value="Metal_Hydrolase"/>
</dbReference>
<comment type="catalytic activity">
    <reaction evidence="1 7">
        <text>D-glucuronate = D-fructuronate</text>
        <dbReference type="Rhea" id="RHEA:13049"/>
        <dbReference type="ChEBI" id="CHEBI:58720"/>
        <dbReference type="ChEBI" id="CHEBI:59863"/>
        <dbReference type="EC" id="5.3.1.12"/>
    </reaction>
</comment>
<comment type="catalytic activity">
    <reaction evidence="7">
        <text>aldehydo-D-galacturonate = keto-D-tagaturonate</text>
        <dbReference type="Rhea" id="RHEA:27702"/>
        <dbReference type="ChEBI" id="CHEBI:12952"/>
        <dbReference type="ChEBI" id="CHEBI:17886"/>
    </reaction>
</comment>
<reference evidence="9" key="1">
    <citation type="journal article" date="2019" name="Int. J. Syst. Evol. Microbiol.">
        <title>The Global Catalogue of Microorganisms (GCM) 10K type strain sequencing project: providing services to taxonomists for standard genome sequencing and annotation.</title>
        <authorList>
            <consortium name="The Broad Institute Genomics Platform"/>
            <consortium name="The Broad Institute Genome Sequencing Center for Infectious Disease"/>
            <person name="Wu L."/>
            <person name="Ma J."/>
        </authorList>
    </citation>
    <scope>NUCLEOTIDE SEQUENCE [LARGE SCALE GENOMIC DNA]</scope>
    <source>
        <strain evidence="9">TISTR 1571</strain>
    </source>
</reference>
<comment type="caution">
    <text evidence="8">The sequence shown here is derived from an EMBL/GenBank/DDBJ whole genome shotgun (WGS) entry which is preliminary data.</text>
</comment>
<dbReference type="RefSeq" id="WP_377328902.1">
    <property type="nucleotide sequence ID" value="NZ_JBHUMZ010000021.1"/>
</dbReference>
<dbReference type="SUPFAM" id="SSF51556">
    <property type="entry name" value="Metallo-dependent hydrolases"/>
    <property type="match status" value="1"/>
</dbReference>
<keyword evidence="9" id="KW-1185">Reference proteome</keyword>
<evidence type="ECO:0000313" key="9">
    <source>
        <dbReference type="Proteomes" id="UP001597452"/>
    </source>
</evidence>
<dbReference type="InterPro" id="IPR003766">
    <property type="entry name" value="Uronate_isomerase"/>
</dbReference>
<comment type="pathway">
    <text evidence="2 7">Carbohydrate metabolism; pentose and glucuronate interconversion.</text>
</comment>
<gene>
    <name evidence="7 8" type="primary">uxaC</name>
    <name evidence="8" type="ORF">ACFSW4_09530</name>
</gene>
<dbReference type="EC" id="5.3.1.12" evidence="4 7"/>
<protein>
    <recommendedName>
        <fullName evidence="5 7">Uronate isomerase</fullName>
        <ecNumber evidence="4 7">5.3.1.12</ecNumber>
    </recommendedName>
    <alternativeName>
        <fullName evidence="7">Glucuronate isomerase</fullName>
    </alternativeName>
    <alternativeName>
        <fullName evidence="7">Uronic isomerase</fullName>
    </alternativeName>
</protein>
<evidence type="ECO:0000256" key="2">
    <source>
        <dbReference type="ARBA" id="ARBA00004892"/>
    </source>
</evidence>
<dbReference type="Gene3D" id="1.10.2020.10">
    <property type="entry name" value="uronate isomerase, domain 2, chain A"/>
    <property type="match status" value="1"/>
</dbReference>
<dbReference type="HAMAP" id="MF_00675">
    <property type="entry name" value="UxaC"/>
    <property type="match status" value="1"/>
</dbReference>
<evidence type="ECO:0000256" key="1">
    <source>
        <dbReference type="ARBA" id="ARBA00001165"/>
    </source>
</evidence>